<evidence type="ECO:0000313" key="1">
    <source>
        <dbReference type="EnsemblMetazoa" id="AFAF015779-PA"/>
    </source>
</evidence>
<dbReference type="EnsemblMetazoa" id="AFAF015779-RA">
    <property type="protein sequence ID" value="AFAF015779-PA"/>
    <property type="gene ID" value="AFAF015779"/>
</dbReference>
<dbReference type="EMBL" id="AXCN02001102">
    <property type="status" value="NOT_ANNOTATED_CDS"/>
    <property type="molecule type" value="Genomic_DNA"/>
</dbReference>
<reference evidence="2" key="1">
    <citation type="submission" date="2014-01" db="EMBL/GenBank/DDBJ databases">
        <title>The Genome Sequence of Anopheles farauti FAR1 (V2).</title>
        <authorList>
            <consortium name="The Broad Institute Genomics Platform"/>
            <person name="Neafsey D.E."/>
            <person name="Besansky N."/>
            <person name="Howell P."/>
            <person name="Walton C."/>
            <person name="Young S.K."/>
            <person name="Zeng Q."/>
            <person name="Gargeya S."/>
            <person name="Fitzgerald M."/>
            <person name="Haas B."/>
            <person name="Abouelleil A."/>
            <person name="Allen A.W."/>
            <person name="Alvarado L."/>
            <person name="Arachchi H.M."/>
            <person name="Berlin A.M."/>
            <person name="Chapman S.B."/>
            <person name="Gainer-Dewar J."/>
            <person name="Goldberg J."/>
            <person name="Griggs A."/>
            <person name="Gujja S."/>
            <person name="Hansen M."/>
            <person name="Howarth C."/>
            <person name="Imamovic A."/>
            <person name="Ireland A."/>
            <person name="Larimer J."/>
            <person name="McCowan C."/>
            <person name="Murphy C."/>
            <person name="Pearson M."/>
            <person name="Poon T.W."/>
            <person name="Priest M."/>
            <person name="Roberts A."/>
            <person name="Saif S."/>
            <person name="Shea T."/>
            <person name="Sisk P."/>
            <person name="Sykes S."/>
            <person name="Wortman J."/>
            <person name="Nusbaum C."/>
            <person name="Birren B."/>
        </authorList>
    </citation>
    <scope>NUCLEOTIDE SEQUENCE [LARGE SCALE GENOMIC DNA]</scope>
    <source>
        <strain evidence="2">FAR1</strain>
    </source>
</reference>
<dbReference type="AlphaFoldDB" id="A0A182QS59"/>
<accession>A0A182QS59</accession>
<sequence>MKLSNRPQTQDVTPTHTEKLRLIARSRIAAIAARAMVVLLPPPPPPLTVPAAVVSVAVVGVRIELDEEQAVLFEGGASASPADTGSNTAALVVVVVVMVQQQLSAGATWLCWRYHHGPLTAAFAPSPSRLAFRLLANFSGGHR</sequence>
<evidence type="ECO:0000313" key="2">
    <source>
        <dbReference type="Proteomes" id="UP000075886"/>
    </source>
</evidence>
<dbReference type="VEuPathDB" id="VectorBase:AFAF015779"/>
<proteinExistence type="predicted"/>
<name>A0A182QS59_9DIPT</name>
<keyword evidence="2" id="KW-1185">Reference proteome</keyword>
<protein>
    <submittedName>
        <fullName evidence="1">Uncharacterized protein</fullName>
    </submittedName>
</protein>
<organism evidence="1 2">
    <name type="scientific">Anopheles farauti</name>
    <dbReference type="NCBI Taxonomy" id="69004"/>
    <lineage>
        <taxon>Eukaryota</taxon>
        <taxon>Metazoa</taxon>
        <taxon>Ecdysozoa</taxon>
        <taxon>Arthropoda</taxon>
        <taxon>Hexapoda</taxon>
        <taxon>Insecta</taxon>
        <taxon>Pterygota</taxon>
        <taxon>Neoptera</taxon>
        <taxon>Endopterygota</taxon>
        <taxon>Diptera</taxon>
        <taxon>Nematocera</taxon>
        <taxon>Culicoidea</taxon>
        <taxon>Culicidae</taxon>
        <taxon>Anophelinae</taxon>
        <taxon>Anopheles</taxon>
    </lineage>
</organism>
<reference evidence="1" key="2">
    <citation type="submission" date="2020-05" db="UniProtKB">
        <authorList>
            <consortium name="EnsemblMetazoa"/>
        </authorList>
    </citation>
    <scope>IDENTIFICATION</scope>
    <source>
        <strain evidence="1">FAR1</strain>
    </source>
</reference>
<dbReference type="Proteomes" id="UP000075886">
    <property type="component" value="Unassembled WGS sequence"/>
</dbReference>